<accession>A0A1E5SIP8</accession>
<dbReference type="Proteomes" id="UP000095713">
    <property type="component" value="Unassembled WGS sequence"/>
</dbReference>
<dbReference type="STRING" id="1849968.A8C32_07450"/>
<dbReference type="InterPro" id="IPR024607">
    <property type="entry name" value="Sulfatase_CS"/>
</dbReference>
<evidence type="ECO:0000256" key="2">
    <source>
        <dbReference type="ARBA" id="ARBA00022723"/>
    </source>
</evidence>
<dbReference type="PANTHER" id="PTHR42693:SF53">
    <property type="entry name" value="ENDO-4-O-SULFATASE"/>
    <property type="match status" value="1"/>
</dbReference>
<dbReference type="Pfam" id="PF00884">
    <property type="entry name" value="Sulfatase"/>
    <property type="match status" value="1"/>
</dbReference>
<dbReference type="AlphaFoldDB" id="A0A1E5SIP8"/>
<keyword evidence="4" id="KW-0106">Calcium</keyword>
<evidence type="ECO:0000259" key="5">
    <source>
        <dbReference type="Pfam" id="PF00884"/>
    </source>
</evidence>
<evidence type="ECO:0000256" key="4">
    <source>
        <dbReference type="ARBA" id="ARBA00022837"/>
    </source>
</evidence>
<keyword evidence="2" id="KW-0479">Metal-binding</keyword>
<dbReference type="SUPFAM" id="SSF53649">
    <property type="entry name" value="Alkaline phosphatase-like"/>
    <property type="match status" value="1"/>
</dbReference>
<dbReference type="PROSITE" id="PS00149">
    <property type="entry name" value="SULFATASE_2"/>
    <property type="match status" value="1"/>
</dbReference>
<dbReference type="GO" id="GO:0046872">
    <property type="term" value="F:metal ion binding"/>
    <property type="evidence" value="ECO:0007669"/>
    <property type="project" value="UniProtKB-KW"/>
</dbReference>
<dbReference type="GO" id="GO:0004065">
    <property type="term" value="F:arylsulfatase activity"/>
    <property type="evidence" value="ECO:0007669"/>
    <property type="project" value="TreeGrafter"/>
</dbReference>
<evidence type="ECO:0000313" key="6">
    <source>
        <dbReference type="EMBL" id="OEJ99007.1"/>
    </source>
</evidence>
<sequence length="498" mass="56240">MTKLNINKALLLFAGIIFLACSGKKKEPVKLGEVNSVAAEIKKERPNIVFVLCDDLGYGDVGFNGSKDIITPELDKLAKGGTIFTSAYVIHPFCGPSRAGLLTGRYPHVFGSQFNLPRNSAVTVGEGIPLSEKFMGKMLQESGYYTGAIGKWHLGAVPGYHPNDRGFDDFYGFLGGGHNYFPSEYRPKYEKQLASGNKNIFDYLTPLEHNGKEVKETEYITDALSREAIRFVNDASKKDKPFFLYLAYNAPHSPLQAKEEDMKVFENIEDKRRRTYAGMVYAVDRGVGKLVDALKKSGEYDNTLIVFLSDNGGSLRQAANNDPLKGEKGDTYEGGYRVPMFFHWPKNVAEGKRYDYPVSALDFFPTFAGLAGKKLPKDNNLHGKDIWKAFKKDKSPRKGEMIFAMRHRSGFSDVGVRQDEWKATKAYKNGWKLYNIDEDISEENDLSAKHPEQLKKMVSAAELWSKTHTEPRWFDPENLSKAWKEKEMAKFKETFIIK</sequence>
<evidence type="ECO:0000313" key="7">
    <source>
        <dbReference type="Proteomes" id="UP000095713"/>
    </source>
</evidence>
<dbReference type="PROSITE" id="PS51257">
    <property type="entry name" value="PROKAR_LIPOPROTEIN"/>
    <property type="match status" value="1"/>
</dbReference>
<dbReference type="InterPro" id="IPR050738">
    <property type="entry name" value="Sulfatase"/>
</dbReference>
<keyword evidence="3" id="KW-0378">Hydrolase</keyword>
<organism evidence="6 7">
    <name type="scientific">Flavivirga aquatica</name>
    <dbReference type="NCBI Taxonomy" id="1849968"/>
    <lineage>
        <taxon>Bacteria</taxon>
        <taxon>Pseudomonadati</taxon>
        <taxon>Bacteroidota</taxon>
        <taxon>Flavobacteriia</taxon>
        <taxon>Flavobacteriales</taxon>
        <taxon>Flavobacteriaceae</taxon>
        <taxon>Flavivirga</taxon>
    </lineage>
</organism>
<protein>
    <submittedName>
        <fullName evidence="6">Sulfatase</fullName>
    </submittedName>
</protein>
<dbReference type="EMBL" id="MDJD01000054">
    <property type="protein sequence ID" value="OEJ99007.1"/>
    <property type="molecule type" value="Genomic_DNA"/>
</dbReference>
<comment type="similarity">
    <text evidence="1">Belongs to the sulfatase family.</text>
</comment>
<feature type="domain" description="Sulfatase N-terminal" evidence="5">
    <location>
        <begin position="46"/>
        <end position="372"/>
    </location>
</feature>
<dbReference type="Gene3D" id="3.30.1120.10">
    <property type="match status" value="1"/>
</dbReference>
<proteinExistence type="inferred from homology"/>
<dbReference type="InterPro" id="IPR017850">
    <property type="entry name" value="Alkaline_phosphatase_core_sf"/>
</dbReference>
<reference evidence="6 7" key="1">
    <citation type="submission" date="2016-05" db="EMBL/GenBank/DDBJ databases">
        <title>Draft Genome Sequence of Algibacter sp. Strain SK-16 Isolated from the Surface Water of Aburatsubo Inlet.</title>
        <authorList>
            <person name="Wong S.-K."/>
            <person name="Yoshizawa S."/>
            <person name="Nakajima Y."/>
            <person name="Ogura Y."/>
            <person name="Tetsuya H."/>
            <person name="Hamasaki K."/>
        </authorList>
    </citation>
    <scope>NUCLEOTIDE SEQUENCE [LARGE SCALE GENOMIC DNA]</scope>
    <source>
        <strain evidence="6 7">SK-16</strain>
    </source>
</reference>
<comment type="caution">
    <text evidence="6">The sequence shown here is derived from an EMBL/GenBank/DDBJ whole genome shotgun (WGS) entry which is preliminary data.</text>
</comment>
<keyword evidence="7" id="KW-1185">Reference proteome</keyword>
<evidence type="ECO:0000256" key="1">
    <source>
        <dbReference type="ARBA" id="ARBA00008779"/>
    </source>
</evidence>
<name>A0A1E5SIP8_9FLAO</name>
<dbReference type="Gene3D" id="3.40.720.10">
    <property type="entry name" value="Alkaline Phosphatase, subunit A"/>
    <property type="match status" value="1"/>
</dbReference>
<evidence type="ECO:0000256" key="3">
    <source>
        <dbReference type="ARBA" id="ARBA00022801"/>
    </source>
</evidence>
<dbReference type="OrthoDB" id="1390125at2"/>
<dbReference type="RefSeq" id="WP_069831690.1">
    <property type="nucleotide sequence ID" value="NZ_MDJD01000054.1"/>
</dbReference>
<gene>
    <name evidence="6" type="ORF">A8C32_07450</name>
</gene>
<dbReference type="PANTHER" id="PTHR42693">
    <property type="entry name" value="ARYLSULFATASE FAMILY MEMBER"/>
    <property type="match status" value="1"/>
</dbReference>
<dbReference type="InterPro" id="IPR000917">
    <property type="entry name" value="Sulfatase_N"/>
</dbReference>